<dbReference type="InterPro" id="IPR055407">
    <property type="entry name" value="TraM_C"/>
</dbReference>
<comment type="caution">
    <text evidence="2">The sequence shown here is derived from an EMBL/GenBank/DDBJ whole genome shotgun (WGS) entry which is preliminary data.</text>
</comment>
<evidence type="ECO:0000313" key="2">
    <source>
        <dbReference type="EMBL" id="RAI73196.1"/>
    </source>
</evidence>
<dbReference type="AlphaFoldDB" id="A0A327NGX1"/>
<protein>
    <recommendedName>
        <fullName evidence="1">Conjugative transposon TraM C-terminal domain-containing protein</fullName>
    </recommendedName>
</protein>
<evidence type="ECO:0000313" key="3">
    <source>
        <dbReference type="Proteomes" id="UP000249016"/>
    </source>
</evidence>
<dbReference type="Pfam" id="PF12508">
    <property type="entry name" value="Transposon_TraM"/>
    <property type="match status" value="1"/>
</dbReference>
<dbReference type="OrthoDB" id="1453786at2"/>
<dbReference type="Proteomes" id="UP000249016">
    <property type="component" value="Unassembled WGS sequence"/>
</dbReference>
<keyword evidence="3" id="KW-1185">Reference proteome</keyword>
<proteinExistence type="predicted"/>
<name>A0A327NGX1_9BACT</name>
<reference evidence="2 3" key="1">
    <citation type="submission" date="2018-06" db="EMBL/GenBank/DDBJ databases">
        <title>Spirosoma sp. HMF3257 Genome sequencing and assembly.</title>
        <authorList>
            <person name="Kang H."/>
            <person name="Cha I."/>
            <person name="Kim H."/>
            <person name="Kang J."/>
            <person name="Joh K."/>
        </authorList>
    </citation>
    <scope>NUCLEOTIDE SEQUENCE [LARGE SCALE GENOMIC DNA]</scope>
    <source>
        <strain evidence="2 3">HMF3257</strain>
    </source>
</reference>
<feature type="domain" description="Conjugative transposon TraM C-terminal" evidence="1">
    <location>
        <begin position="2"/>
        <end position="45"/>
    </location>
</feature>
<accession>A0A327NGX1</accession>
<evidence type="ECO:0000259" key="1">
    <source>
        <dbReference type="Pfam" id="PF12508"/>
    </source>
</evidence>
<gene>
    <name evidence="2" type="ORF">HMF3257_38080</name>
</gene>
<sequence>MIRTGGKVRFRTTEAVTFLCVYIPRNTILTAVAYLGSGRIQFQVPAV</sequence>
<dbReference type="EMBL" id="QLII01000002">
    <property type="protein sequence ID" value="RAI73196.1"/>
    <property type="molecule type" value="Genomic_DNA"/>
</dbReference>
<organism evidence="2 3">
    <name type="scientific">Spirosoma telluris</name>
    <dbReference type="NCBI Taxonomy" id="2183553"/>
    <lineage>
        <taxon>Bacteria</taxon>
        <taxon>Pseudomonadati</taxon>
        <taxon>Bacteroidota</taxon>
        <taxon>Cytophagia</taxon>
        <taxon>Cytophagales</taxon>
        <taxon>Cytophagaceae</taxon>
        <taxon>Spirosoma</taxon>
    </lineage>
</organism>